<accession>A0A174WWD1</accession>
<feature type="signal peptide" evidence="1">
    <location>
        <begin position="1"/>
        <end position="22"/>
    </location>
</feature>
<evidence type="ECO:0008006" key="4">
    <source>
        <dbReference type="Google" id="ProtNLM"/>
    </source>
</evidence>
<keyword evidence="1" id="KW-0732">Signal</keyword>
<name>A0A174WWD1_BACT4</name>
<protein>
    <recommendedName>
        <fullName evidence="4">Lipoprotein</fullName>
    </recommendedName>
</protein>
<proteinExistence type="predicted"/>
<dbReference type="AlphaFoldDB" id="A0A174WWD1"/>
<dbReference type="EMBL" id="CZBI01000020">
    <property type="protein sequence ID" value="CUQ48370.1"/>
    <property type="molecule type" value="Genomic_DNA"/>
</dbReference>
<gene>
    <name evidence="2" type="ORF">ERS852557_04987</name>
</gene>
<dbReference type="Proteomes" id="UP000095541">
    <property type="component" value="Unassembled WGS sequence"/>
</dbReference>
<dbReference type="RefSeq" id="WP_055222177.1">
    <property type="nucleotide sequence ID" value="NZ_CZBI01000020.1"/>
</dbReference>
<feature type="chain" id="PRO_5008037255" description="Lipoprotein" evidence="1">
    <location>
        <begin position="23"/>
        <end position="227"/>
    </location>
</feature>
<reference evidence="2 3" key="1">
    <citation type="submission" date="2015-09" db="EMBL/GenBank/DDBJ databases">
        <authorList>
            <consortium name="Pathogen Informatics"/>
        </authorList>
    </citation>
    <scope>NUCLEOTIDE SEQUENCE [LARGE SCALE GENOMIC DNA]</scope>
    <source>
        <strain evidence="2 3">2789STDY5834945</strain>
    </source>
</reference>
<evidence type="ECO:0000313" key="2">
    <source>
        <dbReference type="EMBL" id="CUQ48370.1"/>
    </source>
</evidence>
<sequence>MKQKLFFLVLLVVLIPCFVIQSCDSESEGSTILNEGDRVAEMFRQAGFTVEKLSKSVNPPMTEKEALLFLKAYKNRERSGSVQIPLSNIEQRADGSLVMRVRCNSGQKNYLRTRASDNEEFEFTHWTDYGDREISLECYRDVTDYWHSKNVQCDYSFSNASSHHLINLTIKSDTGLSTSCTNFSINATIKIGIGMYAVTVYENFDYTLTLTWSHTAYWIASLSWKEV</sequence>
<evidence type="ECO:0000256" key="1">
    <source>
        <dbReference type="SAM" id="SignalP"/>
    </source>
</evidence>
<evidence type="ECO:0000313" key="3">
    <source>
        <dbReference type="Proteomes" id="UP000095541"/>
    </source>
</evidence>
<organism evidence="2 3">
    <name type="scientific">Bacteroides thetaiotaomicron</name>
    <dbReference type="NCBI Taxonomy" id="818"/>
    <lineage>
        <taxon>Bacteria</taxon>
        <taxon>Pseudomonadati</taxon>
        <taxon>Bacteroidota</taxon>
        <taxon>Bacteroidia</taxon>
        <taxon>Bacteroidales</taxon>
        <taxon>Bacteroidaceae</taxon>
        <taxon>Bacteroides</taxon>
    </lineage>
</organism>
<dbReference type="PROSITE" id="PS51257">
    <property type="entry name" value="PROKAR_LIPOPROTEIN"/>
    <property type="match status" value="1"/>
</dbReference>